<evidence type="ECO:0000259" key="11">
    <source>
        <dbReference type="PROSITE" id="PS52013"/>
    </source>
</evidence>
<evidence type="ECO:0000256" key="3">
    <source>
        <dbReference type="ARBA" id="ARBA00022670"/>
    </source>
</evidence>
<feature type="binding site" evidence="8">
    <location>
        <position position="207"/>
    </location>
    <ligand>
        <name>Zn(2+)</name>
        <dbReference type="ChEBI" id="CHEBI:29105"/>
        <label>3</label>
    </ligand>
</feature>
<evidence type="ECO:0000256" key="8">
    <source>
        <dbReference type="HAMAP-Rule" id="MF_03174"/>
    </source>
</evidence>
<dbReference type="GO" id="GO:0005829">
    <property type="term" value="C:cytosol"/>
    <property type="evidence" value="ECO:0007669"/>
    <property type="project" value="TreeGrafter"/>
</dbReference>
<comment type="function">
    <text evidence="8 10">Cotranslationally removes the N-terminal methionine from nascent proteins. The N-terminal methionine is often cleaved when the second residue in the primary sequence is small and uncharged (Met-Ala-, Cys, Gly, Pro, Ser, Thr, or Val).</text>
</comment>
<reference evidence="12 13" key="2">
    <citation type="journal article" date="2013" name="PLoS ONE">
        <title>Whole genome mapping and re-organization of the nuclear and mitochondrial genomes of Babesia microti isolates.</title>
        <authorList>
            <person name="Cornillot E."/>
            <person name="Dassouli A."/>
            <person name="Garg A."/>
            <person name="Pachikara N."/>
            <person name="Randazzo S."/>
            <person name="Depoix D."/>
            <person name="Carcy B."/>
            <person name="Delbecq S."/>
            <person name="Frutos R."/>
            <person name="Silva J.C."/>
            <person name="Sutton R."/>
            <person name="Krause P.J."/>
            <person name="Mamoun C.B."/>
        </authorList>
    </citation>
    <scope>NUCLEOTIDE SEQUENCE [LARGE SCALE GENOMIC DNA]</scope>
    <source>
        <strain evidence="12 13">RI</strain>
    </source>
</reference>
<organism evidence="12 13">
    <name type="scientific">Babesia microti (strain RI)</name>
    <dbReference type="NCBI Taxonomy" id="1133968"/>
    <lineage>
        <taxon>Eukaryota</taxon>
        <taxon>Sar</taxon>
        <taxon>Alveolata</taxon>
        <taxon>Apicomplexa</taxon>
        <taxon>Aconoidasida</taxon>
        <taxon>Piroplasmida</taxon>
        <taxon>Babesiidae</taxon>
        <taxon>Babesia</taxon>
    </lineage>
</organism>
<dbReference type="GO" id="GO:0004239">
    <property type="term" value="F:initiator methionyl aminopeptidase activity"/>
    <property type="evidence" value="ECO:0007669"/>
    <property type="project" value="UniProtKB-UniRule"/>
</dbReference>
<evidence type="ECO:0000256" key="7">
    <source>
        <dbReference type="ARBA" id="ARBA00022833"/>
    </source>
</evidence>
<dbReference type="Pfam" id="PF00557">
    <property type="entry name" value="Peptidase_M24"/>
    <property type="match status" value="1"/>
</dbReference>
<dbReference type="PANTHER" id="PTHR43330:SF7">
    <property type="entry name" value="METHIONINE AMINOPEPTIDASE 1"/>
    <property type="match status" value="1"/>
</dbReference>
<dbReference type="InterPro" id="IPR031615">
    <property type="entry name" value="Zfn-C6H2"/>
</dbReference>
<dbReference type="GeneID" id="24425306"/>
<evidence type="ECO:0000313" key="12">
    <source>
        <dbReference type="EMBL" id="CTQ41260.1"/>
    </source>
</evidence>
<evidence type="ECO:0000256" key="6">
    <source>
        <dbReference type="ARBA" id="ARBA00022801"/>
    </source>
</evidence>
<dbReference type="GO" id="GO:0008270">
    <property type="term" value="F:zinc ion binding"/>
    <property type="evidence" value="ECO:0007669"/>
    <property type="project" value="UniProtKB-KW"/>
</dbReference>
<dbReference type="RefSeq" id="XP_012649271.1">
    <property type="nucleotide sequence ID" value="XM_012793817.1"/>
</dbReference>
<evidence type="ECO:0000256" key="1">
    <source>
        <dbReference type="ARBA" id="ARBA00022438"/>
    </source>
</evidence>
<dbReference type="VEuPathDB" id="PiroplasmaDB:BMR1_03g03300"/>
<feature type="binding site" evidence="8">
    <location>
        <position position="277"/>
    </location>
    <ligand>
        <name>a protein</name>
        <dbReference type="ChEBI" id="CHEBI:16541"/>
    </ligand>
    <ligandPart>
        <name>N-terminal L-methionine residue</name>
        <dbReference type="ChEBI" id="CHEBI:64731"/>
    </ligandPart>
</feature>
<keyword evidence="5 9" id="KW-0863">Zinc-finger</keyword>
<keyword evidence="4 8" id="KW-0479">Metal-binding</keyword>
<dbReference type="OrthoDB" id="3209743at2759"/>
<feature type="binding site" evidence="8">
    <location>
        <position position="207"/>
    </location>
    <ligand>
        <name>Zn(2+)</name>
        <dbReference type="ChEBI" id="CHEBI:29105"/>
        <label>4</label>
        <note>catalytic</note>
    </ligand>
</feature>
<evidence type="ECO:0000256" key="5">
    <source>
        <dbReference type="ARBA" id="ARBA00022771"/>
    </source>
</evidence>
<protein>
    <recommendedName>
        <fullName evidence="10">Methionine aminopeptidase</fullName>
        <ecNumber evidence="10">3.4.11.18</ecNumber>
    </recommendedName>
</protein>
<dbReference type="InterPro" id="IPR001714">
    <property type="entry name" value="Pept_M24_MAP"/>
</dbReference>
<keyword evidence="13" id="KW-1185">Reference proteome</keyword>
<dbReference type="Proteomes" id="UP000002899">
    <property type="component" value="Chromosome III"/>
</dbReference>
<feature type="binding site" evidence="8">
    <location>
        <position position="179"/>
    </location>
    <ligand>
        <name>a protein</name>
        <dbReference type="ChEBI" id="CHEBI:16541"/>
    </ligand>
    <ligandPart>
        <name>N-terminal L-methionine residue</name>
        <dbReference type="ChEBI" id="CHEBI:64731"/>
    </ligandPart>
</feature>
<keyword evidence="7" id="KW-0862">Zinc</keyword>
<feature type="binding site" evidence="8">
    <location>
        <position position="334"/>
    </location>
    <ligand>
        <name>Zn(2+)</name>
        <dbReference type="ChEBI" id="CHEBI:29105"/>
        <label>3</label>
    </ligand>
</feature>
<dbReference type="EMBL" id="LN871598">
    <property type="protein sequence ID" value="CTQ41260.1"/>
    <property type="molecule type" value="Genomic_DNA"/>
</dbReference>
<dbReference type="PROSITE" id="PS00680">
    <property type="entry name" value="MAP_1"/>
    <property type="match status" value="1"/>
</dbReference>
<accession>A0A0K3AS18</accession>
<evidence type="ECO:0000313" key="13">
    <source>
        <dbReference type="Proteomes" id="UP000002899"/>
    </source>
</evidence>
<evidence type="ECO:0000256" key="10">
    <source>
        <dbReference type="RuleBase" id="RU003653"/>
    </source>
</evidence>
<dbReference type="NCBIfam" id="TIGR00500">
    <property type="entry name" value="met_pdase_I"/>
    <property type="match status" value="1"/>
</dbReference>
<keyword evidence="2 8" id="KW-0963">Cytoplasm</keyword>
<dbReference type="PANTHER" id="PTHR43330">
    <property type="entry name" value="METHIONINE AMINOPEPTIDASE"/>
    <property type="match status" value="1"/>
</dbReference>
<dbReference type="GO" id="GO:0006508">
    <property type="term" value="P:proteolysis"/>
    <property type="evidence" value="ECO:0007669"/>
    <property type="project" value="UniProtKB-KW"/>
</dbReference>
<dbReference type="OMA" id="INQGTHQ"/>
<sequence>MTEVCISCGKVVQNAMFCPICKNENRKSPFCTQECYKFNWNEHKLTHFHANPLLKCFENYKFTGTLRPYPRKPRISVSESVNKPDYADTGIPLSEQMSKRAHTIISYPKDQIQAIREACLIGRKALDYAHSLLRIGITTEEIDEKVHQFIIQNGAYPSPLNYYGYPKSICTSVNEVVCHGIPDSRPLKDGDIINIDITVYYKGAHGDLSETYHIGQVDNDAMRVTKAAYEALMNAIDHCKPGIMYRDIGYHIQSIADKYNCTIVRSYCGHGIGTDFHVLPTVPHYKKNKAIGFLKPGHVFTIEPMLNLGSYHDVKWPDNWTVVTADGSRSAMFEHQLLVTDTGVEILTKRLEGSPPLDFEV</sequence>
<dbReference type="AlphaFoldDB" id="A0A0K3AS18"/>
<keyword evidence="1 8" id="KW-0031">Aminopeptidase</keyword>
<dbReference type="SUPFAM" id="SSF55920">
    <property type="entry name" value="Creatinase/aminopeptidase"/>
    <property type="match status" value="1"/>
</dbReference>
<comment type="cofactor">
    <cofactor evidence="8">
        <name>Zn(2+)</name>
        <dbReference type="ChEBI" id="CHEBI:29105"/>
    </cofactor>
    <cofactor evidence="8">
        <name>Co(2+)</name>
        <dbReference type="ChEBI" id="CHEBI:48828"/>
    </cofactor>
    <cofactor evidence="8">
        <name>Mn(2+)</name>
        <dbReference type="ChEBI" id="CHEBI:29035"/>
    </cofactor>
    <cofactor evidence="8">
        <name>Fe(2+)</name>
        <dbReference type="ChEBI" id="CHEBI:29033"/>
    </cofactor>
    <text evidence="8">Binds 2 divalent metal cations per subunit. Has a high-affinity and a low affinity metal-binding site. The true nature of the physiological cofactor is under debate. The enzyme is active with zinc, cobalt, manganese or divalent iron ions. Has high activity with zinc; zinc cofactor is transferred into the active site region by the ZNG1 zinc chaperone.</text>
</comment>
<dbReference type="Pfam" id="PF15801">
    <property type="entry name" value="zf-C6H2"/>
    <property type="match status" value="1"/>
</dbReference>
<comment type="similarity">
    <text evidence="8 9">Belongs to the peptidase M24A family. Methionine aminopeptidase type 1 subfamily.</text>
</comment>
<dbReference type="PRINTS" id="PR00599">
    <property type="entry name" value="MAPEPTIDASE"/>
</dbReference>
<dbReference type="EC" id="3.4.11.18" evidence="10"/>
<reference evidence="12 13" key="1">
    <citation type="journal article" date="2012" name="Nucleic Acids Res.">
        <title>Sequencing of the smallest Apicomplexan genome from the human pathogen Babesia microti.</title>
        <authorList>
            <person name="Cornillot E."/>
            <person name="Hadj-Kaddour K."/>
            <person name="Dassouli A."/>
            <person name="Noel B."/>
            <person name="Ranwez V."/>
            <person name="Vacherie B."/>
            <person name="Augagneur Y."/>
            <person name="Bres V."/>
            <person name="Duclos A."/>
            <person name="Randazzo S."/>
            <person name="Carcy B."/>
            <person name="Debierre-Grockiego F."/>
            <person name="Delbecq S."/>
            <person name="Moubri-Menage K."/>
            <person name="Shams-Eldin H."/>
            <person name="Usmani-Brown S."/>
            <person name="Bringaud F."/>
            <person name="Wincker P."/>
            <person name="Vivares C.P."/>
            <person name="Schwarz R.T."/>
            <person name="Schetters T.P."/>
            <person name="Krause P.J."/>
            <person name="Gorenflot A."/>
            <person name="Berry V."/>
            <person name="Barbe V."/>
            <person name="Ben Mamoun C."/>
        </authorList>
    </citation>
    <scope>NUCLEOTIDE SEQUENCE [LARGE SCALE GENOMIC DNA]</scope>
    <source>
        <strain evidence="12 13">RI</strain>
    </source>
</reference>
<evidence type="ECO:0000256" key="9">
    <source>
        <dbReference type="PROSITE-ProRule" id="PRU01357"/>
    </source>
</evidence>
<dbReference type="InterPro" id="IPR000994">
    <property type="entry name" value="Pept_M24"/>
</dbReference>
<keyword evidence="3 8" id="KW-0645">Protease</keyword>
<evidence type="ECO:0000256" key="4">
    <source>
        <dbReference type="ARBA" id="ARBA00022723"/>
    </source>
</evidence>
<feature type="binding site" evidence="8">
    <location>
        <position position="334"/>
    </location>
    <ligand>
        <name>Zn(2+)</name>
        <dbReference type="ChEBI" id="CHEBI:29105"/>
        <label>4</label>
        <note>catalytic</note>
    </ligand>
</feature>
<proteinExistence type="inferred from homology"/>
<dbReference type="CDD" id="cd01086">
    <property type="entry name" value="MetAP1"/>
    <property type="match status" value="1"/>
</dbReference>
<dbReference type="InterPro" id="IPR002467">
    <property type="entry name" value="Pept_M24A_MAP1"/>
</dbReference>
<comment type="subunit">
    <text evidence="8">Associates with the 60S ribosomal subunit of the 80S translational complex.</text>
</comment>
<dbReference type="Gene3D" id="3.90.230.10">
    <property type="entry name" value="Creatinase/methionine aminopeptidase superfamily"/>
    <property type="match status" value="1"/>
</dbReference>
<reference evidence="12 13" key="3">
    <citation type="journal article" date="2016" name="Sci. Rep.">
        <title>Genome-wide diversity and gene expression profiling of Babesia microti isolates identify polymorphic genes that mediate host-pathogen interactions.</title>
        <authorList>
            <person name="Silva J.C."/>
            <person name="Cornillot E."/>
            <person name="McCracken C."/>
            <person name="Usmani-Brown S."/>
            <person name="Dwivedi A."/>
            <person name="Ifeonu O.O."/>
            <person name="Crabtree J."/>
            <person name="Gotia H.T."/>
            <person name="Virji A.Z."/>
            <person name="Reynes C."/>
            <person name="Colinge J."/>
            <person name="Kumar V."/>
            <person name="Lawres L."/>
            <person name="Pazzi J.E."/>
            <person name="Pablo J.V."/>
            <person name="Hung C."/>
            <person name="Brancato J."/>
            <person name="Kumari P."/>
            <person name="Orvis J."/>
            <person name="Tretina K."/>
            <person name="Chibucos M."/>
            <person name="Ott S."/>
            <person name="Sadzewicz L."/>
            <person name="Sengamalay N."/>
            <person name="Shetty A.C."/>
            <person name="Su Q."/>
            <person name="Tallon L."/>
            <person name="Fraser C.M."/>
            <person name="Frutos R."/>
            <person name="Molina D.M."/>
            <person name="Krause P.J."/>
            <person name="Ben Mamoun C."/>
        </authorList>
    </citation>
    <scope>NUCLEOTIDE SEQUENCE [LARGE SCALE GENOMIC DNA]</scope>
    <source>
        <strain evidence="12 13">RI</strain>
    </source>
</reference>
<dbReference type="GO" id="GO:0070006">
    <property type="term" value="F:metalloaminopeptidase activity"/>
    <property type="evidence" value="ECO:0007669"/>
    <property type="project" value="UniProtKB-UniRule"/>
</dbReference>
<dbReference type="KEGG" id="bmic:BMR1_03g03300"/>
<dbReference type="PROSITE" id="PS52013">
    <property type="entry name" value="ZF_C6H2"/>
    <property type="match status" value="1"/>
</dbReference>
<comment type="cofactor">
    <cofactor evidence="10">
        <name>Co(2+)</name>
        <dbReference type="ChEBI" id="CHEBI:48828"/>
    </cofactor>
    <cofactor evidence="10">
        <name>Zn(2+)</name>
        <dbReference type="ChEBI" id="CHEBI:29105"/>
    </cofactor>
    <cofactor evidence="10">
        <name>Mn(2+)</name>
        <dbReference type="ChEBI" id="CHEBI:29035"/>
    </cofactor>
    <cofactor evidence="10">
        <name>Fe(2+)</name>
        <dbReference type="ChEBI" id="CHEBI:29033"/>
    </cofactor>
    <text evidence="10">Binds 2 divalent metal cations per subunit. Has a high-affinity and a low affinity metal-binding site. The true nature of the physiological cofactor is under debate. The enzyme is active with cobalt, zinc, manganese or divalent iron ions.</text>
</comment>
<name>A0A0K3AS18_BABMR</name>
<gene>
    <name evidence="12" type="ORF">BMR1_03g03300</name>
</gene>
<evidence type="ECO:0000256" key="2">
    <source>
        <dbReference type="ARBA" id="ARBA00022490"/>
    </source>
</evidence>
<comment type="catalytic activity">
    <reaction evidence="8 10">
        <text>Release of N-terminal amino acids, preferentially methionine, from peptides and arylamides.</text>
        <dbReference type="EC" id="3.4.11.18"/>
    </reaction>
</comment>
<dbReference type="InterPro" id="IPR036005">
    <property type="entry name" value="Creatinase/aminopeptidase-like"/>
</dbReference>
<comment type="subcellular location">
    <subcellularLocation>
        <location evidence="8">Cytoplasm</location>
    </subcellularLocation>
</comment>
<keyword evidence="6 8" id="KW-0378">Hydrolase</keyword>
<feature type="binding site" evidence="8">
    <location>
        <position position="303"/>
    </location>
    <ligand>
        <name>Zn(2+)</name>
        <dbReference type="ChEBI" id="CHEBI:29105"/>
        <label>4</label>
        <note>catalytic</note>
    </ligand>
</feature>
<dbReference type="HAMAP" id="MF_01974">
    <property type="entry name" value="MetAP_1"/>
    <property type="match status" value="1"/>
</dbReference>
<feature type="binding site" evidence="8">
    <location>
        <position position="270"/>
    </location>
    <ligand>
        <name>Zn(2+)</name>
        <dbReference type="ChEBI" id="CHEBI:29105"/>
        <label>4</label>
        <note>catalytic</note>
    </ligand>
</feature>
<feature type="binding site" evidence="8">
    <location>
        <position position="196"/>
    </location>
    <ligand>
        <name>Zn(2+)</name>
        <dbReference type="ChEBI" id="CHEBI:29105"/>
        <label>3</label>
    </ligand>
</feature>
<feature type="domain" description="C6H2-type" evidence="11">
    <location>
        <begin position="2"/>
        <end position="54"/>
    </location>
</feature>